<feature type="coiled-coil region" evidence="1">
    <location>
        <begin position="203"/>
        <end position="237"/>
    </location>
</feature>
<evidence type="ECO:0000256" key="2">
    <source>
        <dbReference type="SAM" id="MobiDB-lite"/>
    </source>
</evidence>
<feature type="compositionally biased region" description="Acidic residues" evidence="2">
    <location>
        <begin position="293"/>
        <end position="310"/>
    </location>
</feature>
<reference evidence="3" key="1">
    <citation type="submission" date="2018-06" db="EMBL/GenBank/DDBJ databases">
        <title>Paenibacillus xerothermodurans sp. nov. an extremely dry heat resistant spore forming bacterium isolated from the soil of Cape Canaveral, Florida.</title>
        <authorList>
            <person name="Seuylemezian A."/>
            <person name="Kaur N."/>
            <person name="Patil P."/>
            <person name="Patil P."/>
            <person name="Mayilraj S."/>
            <person name="Vaishampayan P."/>
        </authorList>
    </citation>
    <scope>NUCLEOTIDE SEQUENCE [LARGE SCALE GENOMIC DNA]</scope>
    <source>
        <strain evidence="3">ATCC 27380</strain>
    </source>
</reference>
<proteinExistence type="predicted"/>
<dbReference type="InterPro" id="IPR009776">
    <property type="entry name" value="Spore_0_M"/>
</dbReference>
<dbReference type="EMBL" id="NHRJ02000014">
    <property type="protein sequence ID" value="PZE19624.1"/>
    <property type="molecule type" value="Genomic_DNA"/>
</dbReference>
<dbReference type="AlphaFoldDB" id="A0A2W1N723"/>
<dbReference type="PANTHER" id="PTHR40053:SF1">
    <property type="entry name" value="SPORULATION-CONTROL PROTEIN SPO0M"/>
    <property type="match status" value="1"/>
</dbReference>
<comment type="caution">
    <text evidence="3">The sequence shown here is derived from an EMBL/GenBank/DDBJ whole genome shotgun (WGS) entry which is preliminary data.</text>
</comment>
<keyword evidence="4" id="KW-1185">Reference proteome</keyword>
<organism evidence="3 4">
    <name type="scientific">Paenibacillus xerothermodurans</name>
    <dbReference type="NCBI Taxonomy" id="1977292"/>
    <lineage>
        <taxon>Bacteria</taxon>
        <taxon>Bacillati</taxon>
        <taxon>Bacillota</taxon>
        <taxon>Bacilli</taxon>
        <taxon>Bacillales</taxon>
        <taxon>Paenibacillaceae</taxon>
        <taxon>Paenibacillus</taxon>
    </lineage>
</organism>
<evidence type="ECO:0000313" key="4">
    <source>
        <dbReference type="Proteomes" id="UP000214746"/>
    </source>
</evidence>
<evidence type="ECO:0000256" key="1">
    <source>
        <dbReference type="SAM" id="Coils"/>
    </source>
</evidence>
<protein>
    <submittedName>
        <fullName evidence="3">Sporulation protein SpoOM</fullName>
    </submittedName>
</protein>
<dbReference type="Proteomes" id="UP000214746">
    <property type="component" value="Unassembled WGS sequence"/>
</dbReference>
<feature type="region of interest" description="Disordered" evidence="2">
    <location>
        <begin position="283"/>
        <end position="310"/>
    </location>
</feature>
<dbReference type="PANTHER" id="PTHR40053">
    <property type="entry name" value="SPORULATION-CONTROL PROTEIN SPO0M"/>
    <property type="match status" value="1"/>
</dbReference>
<dbReference type="Pfam" id="PF07070">
    <property type="entry name" value="Spo0M"/>
    <property type="match status" value="1"/>
</dbReference>
<keyword evidence="1" id="KW-0175">Coiled coil</keyword>
<gene>
    <name evidence="3" type="ORF">CBW46_016890</name>
</gene>
<dbReference type="OrthoDB" id="2351239at2"/>
<accession>A0A2W1N723</accession>
<sequence length="310" mass="33526">MFKKMFAKLGVGAAKIDFVLDQPEVALGDSLSGEFRITGGSVQQKINRVDVDLVLQLNLKGTAISKVIASIPVSSSFTTQEGENKVIPFTYAVPNDILISSSGISYHLASRLDIAEGVDTSDNDYVQILPPRKFQTIFKAMDAMGFREKPDSGNFNGYSQEFEFFPTGMFRNEVREVEFVAAIEPEGIRLLLEVDLPPSAFGKRELKQEVFFHNAELDSVEQTVNKMQTAIQDMMSNPHAYVSSHKYASYGHGSRHGGGLAGAVGGLAAGMLGGMIIGDLMSGDDEAHSGEEGAGDDASFDFFGDGEDEI</sequence>
<evidence type="ECO:0000313" key="3">
    <source>
        <dbReference type="EMBL" id="PZE19624.1"/>
    </source>
</evidence>
<dbReference type="RefSeq" id="WP_089201172.1">
    <property type="nucleotide sequence ID" value="NZ_NHRJ02000014.1"/>
</dbReference>
<name>A0A2W1N723_PAEXE</name>